<keyword evidence="3" id="KW-1185">Reference proteome</keyword>
<evidence type="ECO:0000256" key="1">
    <source>
        <dbReference type="SAM" id="SignalP"/>
    </source>
</evidence>
<dbReference type="InterPro" id="IPR046670">
    <property type="entry name" value="DUF6540"/>
</dbReference>
<feature type="signal peptide" evidence="1">
    <location>
        <begin position="1"/>
        <end position="20"/>
    </location>
</feature>
<dbReference type="EMBL" id="KV417556">
    <property type="protein sequence ID" value="KZP20357.1"/>
    <property type="molecule type" value="Genomic_DNA"/>
</dbReference>
<protein>
    <submittedName>
        <fullName evidence="2">Uncharacterized protein</fullName>
    </submittedName>
</protein>
<organism evidence="2 3">
    <name type="scientific">Athelia psychrophila</name>
    <dbReference type="NCBI Taxonomy" id="1759441"/>
    <lineage>
        <taxon>Eukaryota</taxon>
        <taxon>Fungi</taxon>
        <taxon>Dikarya</taxon>
        <taxon>Basidiomycota</taxon>
        <taxon>Agaricomycotina</taxon>
        <taxon>Agaricomycetes</taxon>
        <taxon>Agaricomycetidae</taxon>
        <taxon>Atheliales</taxon>
        <taxon>Atheliaceae</taxon>
        <taxon>Athelia</taxon>
    </lineage>
</organism>
<evidence type="ECO:0000313" key="3">
    <source>
        <dbReference type="Proteomes" id="UP000076532"/>
    </source>
</evidence>
<keyword evidence="1" id="KW-0732">Signal</keyword>
<reference evidence="2 3" key="1">
    <citation type="journal article" date="2016" name="Mol. Biol. Evol.">
        <title>Comparative Genomics of Early-Diverging Mushroom-Forming Fungi Provides Insights into the Origins of Lignocellulose Decay Capabilities.</title>
        <authorList>
            <person name="Nagy L.G."/>
            <person name="Riley R."/>
            <person name="Tritt A."/>
            <person name="Adam C."/>
            <person name="Daum C."/>
            <person name="Floudas D."/>
            <person name="Sun H."/>
            <person name="Yadav J.S."/>
            <person name="Pangilinan J."/>
            <person name="Larsson K.H."/>
            <person name="Matsuura K."/>
            <person name="Barry K."/>
            <person name="Labutti K."/>
            <person name="Kuo R."/>
            <person name="Ohm R.A."/>
            <person name="Bhattacharya S.S."/>
            <person name="Shirouzu T."/>
            <person name="Yoshinaga Y."/>
            <person name="Martin F.M."/>
            <person name="Grigoriev I.V."/>
            <person name="Hibbett D.S."/>
        </authorList>
    </citation>
    <scope>NUCLEOTIDE SEQUENCE [LARGE SCALE GENOMIC DNA]</scope>
    <source>
        <strain evidence="2 3">CBS 109695</strain>
    </source>
</reference>
<name>A0A166J0G0_9AGAM</name>
<proteinExistence type="predicted"/>
<dbReference type="Pfam" id="PF20174">
    <property type="entry name" value="DUF6540"/>
    <property type="match status" value="1"/>
</dbReference>
<dbReference type="AlphaFoldDB" id="A0A166J0G0"/>
<feature type="chain" id="PRO_5007875572" evidence="1">
    <location>
        <begin position="21"/>
        <end position="155"/>
    </location>
</feature>
<dbReference type="STRING" id="436010.A0A166J0G0"/>
<accession>A0A166J0G0</accession>
<sequence>MARCIHLLVFNSPLFPAHWAMYIPGHRGGPGKLINVQGDPSTGFCHEFERNYDPSSTANKTTMLHLCDVQDEHVLDVPGDGSPSIDTNVMDDIERVALGVRPPPKTLRSSNGNAVPTKVTIQNCQTWMVQLVEALVEVAIVPRIALEVLEGAPKN</sequence>
<evidence type="ECO:0000313" key="2">
    <source>
        <dbReference type="EMBL" id="KZP20357.1"/>
    </source>
</evidence>
<dbReference type="OrthoDB" id="2999773at2759"/>
<dbReference type="Proteomes" id="UP000076532">
    <property type="component" value="Unassembled WGS sequence"/>
</dbReference>
<gene>
    <name evidence="2" type="ORF">FIBSPDRAFT_742513</name>
</gene>